<dbReference type="InterPro" id="IPR022742">
    <property type="entry name" value="Hydrolase_4"/>
</dbReference>
<accession>A0ABN8L894</accession>
<evidence type="ECO:0000259" key="2">
    <source>
        <dbReference type="Pfam" id="PF12146"/>
    </source>
</evidence>
<gene>
    <name evidence="3" type="ORF">CHILSU_LOCUS7023</name>
</gene>
<evidence type="ECO:0000256" key="1">
    <source>
        <dbReference type="SAM" id="Phobius"/>
    </source>
</evidence>
<dbReference type="SUPFAM" id="SSF53474">
    <property type="entry name" value="alpha/beta-Hydrolases"/>
    <property type="match status" value="1"/>
</dbReference>
<sequence length="363" mass="41935">MLKGLIKVVVFFSLIYFFFGTKTTQIGIIVYLCLPFIILNGTARRCLLFMHKVRTPFLNLKNVGSFGIVGGRSFTIKNHSTIDEQEVELRVWHILPHSLIEKLDSLEDDPEERNSYFEDQLKYSRKPVIVYSHGITQTVGEPSRVALYKQLQKLDVHVITFDYRGYGDSTDIMPKRMSIVEDFLTVYSWVNKRCGDSPVFVWGHSLGTGVTNKALSKLEQFSVSLLRQDCAPPLPRGVILESGYNQISSIAQEFGALDWLLLLPHSKMIAKHYYDTDPNVRLNSEKYVTLLKNVPYLIMHARNDDIIPIRIGEKLYEAVKFSRTENDAHVWFEVFSNGKHMWICNEKNFPRIVKDFIDLYKIL</sequence>
<keyword evidence="1" id="KW-0472">Membrane</keyword>
<keyword evidence="1" id="KW-1133">Transmembrane helix</keyword>
<keyword evidence="4" id="KW-1185">Reference proteome</keyword>
<keyword evidence="1" id="KW-0812">Transmembrane</keyword>
<dbReference type="EMBL" id="OU963918">
    <property type="protein sequence ID" value="CAH2987424.1"/>
    <property type="molecule type" value="Genomic_DNA"/>
</dbReference>
<name>A0ABN8L894_CHISP</name>
<protein>
    <recommendedName>
        <fullName evidence="2">Serine aminopeptidase S33 domain-containing protein</fullName>
    </recommendedName>
</protein>
<reference evidence="3" key="1">
    <citation type="submission" date="2021-12" db="EMBL/GenBank/DDBJ databases">
        <authorList>
            <person name="King R."/>
        </authorList>
    </citation>
    <scope>NUCLEOTIDE SEQUENCE</scope>
</reference>
<dbReference type="InterPro" id="IPR029058">
    <property type="entry name" value="AB_hydrolase_fold"/>
</dbReference>
<dbReference type="Gene3D" id="3.40.50.1820">
    <property type="entry name" value="alpha/beta hydrolase"/>
    <property type="match status" value="1"/>
</dbReference>
<dbReference type="Pfam" id="PF12146">
    <property type="entry name" value="Hydrolase_4"/>
    <property type="match status" value="1"/>
</dbReference>
<feature type="transmembrane region" description="Helical" evidence="1">
    <location>
        <begin position="5"/>
        <end position="20"/>
    </location>
</feature>
<dbReference type="Proteomes" id="UP001153292">
    <property type="component" value="Chromosome 25"/>
</dbReference>
<dbReference type="PANTHER" id="PTHR12277">
    <property type="entry name" value="ALPHA/BETA HYDROLASE DOMAIN-CONTAINING PROTEIN"/>
    <property type="match status" value="1"/>
</dbReference>
<evidence type="ECO:0000313" key="3">
    <source>
        <dbReference type="EMBL" id="CAH2987424.1"/>
    </source>
</evidence>
<dbReference type="PANTHER" id="PTHR12277:SF194">
    <property type="entry name" value="FI04476P"/>
    <property type="match status" value="1"/>
</dbReference>
<evidence type="ECO:0000313" key="4">
    <source>
        <dbReference type="Proteomes" id="UP001153292"/>
    </source>
</evidence>
<feature type="domain" description="Serine aminopeptidase S33" evidence="2">
    <location>
        <begin position="126"/>
        <end position="217"/>
    </location>
</feature>
<proteinExistence type="predicted"/>
<organism evidence="3 4">
    <name type="scientific">Chilo suppressalis</name>
    <name type="common">Asiatic rice borer moth</name>
    <dbReference type="NCBI Taxonomy" id="168631"/>
    <lineage>
        <taxon>Eukaryota</taxon>
        <taxon>Metazoa</taxon>
        <taxon>Ecdysozoa</taxon>
        <taxon>Arthropoda</taxon>
        <taxon>Hexapoda</taxon>
        <taxon>Insecta</taxon>
        <taxon>Pterygota</taxon>
        <taxon>Neoptera</taxon>
        <taxon>Endopterygota</taxon>
        <taxon>Lepidoptera</taxon>
        <taxon>Glossata</taxon>
        <taxon>Ditrysia</taxon>
        <taxon>Pyraloidea</taxon>
        <taxon>Crambidae</taxon>
        <taxon>Crambinae</taxon>
        <taxon>Chilo</taxon>
    </lineage>
</organism>